<dbReference type="Proteomes" id="UP000670776">
    <property type="component" value="Unassembled WGS sequence"/>
</dbReference>
<evidence type="ECO:0000313" key="3">
    <source>
        <dbReference type="Proteomes" id="UP000670776"/>
    </source>
</evidence>
<evidence type="ECO:0008006" key="4">
    <source>
        <dbReference type="Google" id="ProtNLM"/>
    </source>
</evidence>
<keyword evidence="1" id="KW-0732">Signal</keyword>
<feature type="signal peptide" evidence="1">
    <location>
        <begin position="1"/>
        <end position="19"/>
    </location>
</feature>
<organism evidence="2 3">
    <name type="scientific">Mariniflexile gromovii</name>
    <dbReference type="NCBI Taxonomy" id="362523"/>
    <lineage>
        <taxon>Bacteria</taxon>
        <taxon>Pseudomonadati</taxon>
        <taxon>Bacteroidota</taxon>
        <taxon>Flavobacteriia</taxon>
        <taxon>Flavobacteriales</taxon>
        <taxon>Flavobacteriaceae</taxon>
        <taxon>Mariniflexile</taxon>
    </lineage>
</organism>
<protein>
    <recommendedName>
        <fullName evidence="4">YD repeat-containing protein</fullName>
    </recommendedName>
</protein>
<evidence type="ECO:0000256" key="1">
    <source>
        <dbReference type="SAM" id="SignalP"/>
    </source>
</evidence>
<feature type="chain" id="PRO_5046543657" description="YD repeat-containing protein" evidence="1">
    <location>
        <begin position="20"/>
        <end position="153"/>
    </location>
</feature>
<gene>
    <name evidence="2" type="ORF">J8H85_09715</name>
</gene>
<keyword evidence="3" id="KW-1185">Reference proteome</keyword>
<evidence type="ECO:0000313" key="2">
    <source>
        <dbReference type="EMBL" id="MBP0904106.1"/>
    </source>
</evidence>
<dbReference type="RefSeq" id="WP_209655005.1">
    <property type="nucleotide sequence ID" value="NZ_JAGJCB010000008.1"/>
</dbReference>
<proteinExistence type="predicted"/>
<reference evidence="2 3" key="1">
    <citation type="submission" date="2021-04" db="EMBL/GenBank/DDBJ databases">
        <title>Mariniflexile gromovii gen. nov., sp. nov., a gliding bacterium isolated from the sea urchin Strongylocentrotus intermedius.</title>
        <authorList>
            <person name="Ko S."/>
            <person name="Le V."/>
            <person name="Ahn C.-Y."/>
            <person name="Oh H.-M."/>
        </authorList>
    </citation>
    <scope>NUCLEOTIDE SEQUENCE [LARGE SCALE GENOMIC DNA]</scope>
    <source>
        <strain evidence="2 3">KCTC 12570</strain>
    </source>
</reference>
<comment type="caution">
    <text evidence="2">The sequence shown here is derived from an EMBL/GenBank/DDBJ whole genome shotgun (WGS) entry which is preliminary data.</text>
</comment>
<accession>A0ABS4BVS0</accession>
<sequence length="153" mass="18222">MKALKFIPILLLLFYNCNAQTKQNSEEKALKPEENIQVNKEYDEFGNLTKYDSIYSYSYSSNGKLSDSIKLKFKNHFSNHSFFNDSFFDDFFKQDSITGHFNPRNFFYDGFVNQDEHIKSMMKRMDSIQQQFLNQNFQSIIPAEPQKKEFKKI</sequence>
<dbReference type="EMBL" id="JAGJCB010000008">
    <property type="protein sequence ID" value="MBP0904106.1"/>
    <property type="molecule type" value="Genomic_DNA"/>
</dbReference>
<name>A0ABS4BVS0_9FLAO</name>